<dbReference type="InterPro" id="IPR002397">
    <property type="entry name" value="Cyt_P450_B"/>
</dbReference>
<keyword evidence="6 7" id="KW-0503">Monooxygenase</keyword>
<keyword evidence="2 7" id="KW-0349">Heme</keyword>
<reference evidence="8 9" key="1">
    <citation type="submission" date="2019-06" db="EMBL/GenBank/DDBJ databases">
        <title>Sequencing the genomes of 1000 actinobacteria strains.</title>
        <authorList>
            <person name="Klenk H.-P."/>
        </authorList>
    </citation>
    <scope>NUCLEOTIDE SEQUENCE [LARGE SCALE GENOMIC DNA]</scope>
    <source>
        <strain evidence="8 9">DSM 45043</strain>
    </source>
</reference>
<evidence type="ECO:0000256" key="4">
    <source>
        <dbReference type="ARBA" id="ARBA00023002"/>
    </source>
</evidence>
<dbReference type="RefSeq" id="WP_246077463.1">
    <property type="nucleotide sequence ID" value="NZ_VFPO01000001.1"/>
</dbReference>
<evidence type="ECO:0000313" key="9">
    <source>
        <dbReference type="Proteomes" id="UP000316706"/>
    </source>
</evidence>
<evidence type="ECO:0000313" key="8">
    <source>
        <dbReference type="EMBL" id="TQM70543.1"/>
    </source>
</evidence>
<evidence type="ECO:0000256" key="2">
    <source>
        <dbReference type="ARBA" id="ARBA00022617"/>
    </source>
</evidence>
<evidence type="ECO:0000256" key="1">
    <source>
        <dbReference type="ARBA" id="ARBA00010617"/>
    </source>
</evidence>
<dbReference type="InterPro" id="IPR017972">
    <property type="entry name" value="Cyt_P450_CS"/>
</dbReference>
<evidence type="ECO:0000256" key="3">
    <source>
        <dbReference type="ARBA" id="ARBA00022723"/>
    </source>
</evidence>
<dbReference type="GO" id="GO:0005506">
    <property type="term" value="F:iron ion binding"/>
    <property type="evidence" value="ECO:0007669"/>
    <property type="project" value="InterPro"/>
</dbReference>
<comment type="similarity">
    <text evidence="1 7">Belongs to the cytochrome P450 family.</text>
</comment>
<dbReference type="Proteomes" id="UP000316706">
    <property type="component" value="Unassembled WGS sequence"/>
</dbReference>
<dbReference type="PANTHER" id="PTHR46696:SF4">
    <property type="entry name" value="BIOTIN BIOSYNTHESIS CYTOCHROME P450"/>
    <property type="match status" value="1"/>
</dbReference>
<evidence type="ECO:0000256" key="7">
    <source>
        <dbReference type="RuleBase" id="RU000461"/>
    </source>
</evidence>
<protein>
    <recommendedName>
        <fullName evidence="10">Cytochrome P450</fullName>
    </recommendedName>
</protein>
<dbReference type="Gene3D" id="1.10.630.10">
    <property type="entry name" value="Cytochrome P450"/>
    <property type="match status" value="1"/>
</dbReference>
<dbReference type="CDD" id="cd11078">
    <property type="entry name" value="CYP130-like"/>
    <property type="match status" value="1"/>
</dbReference>
<dbReference type="Pfam" id="PF00067">
    <property type="entry name" value="p450"/>
    <property type="match status" value="1"/>
</dbReference>
<evidence type="ECO:0000256" key="5">
    <source>
        <dbReference type="ARBA" id="ARBA00023004"/>
    </source>
</evidence>
<dbReference type="PROSITE" id="PS00086">
    <property type="entry name" value="CYTOCHROME_P450"/>
    <property type="match status" value="1"/>
</dbReference>
<dbReference type="InterPro" id="IPR001128">
    <property type="entry name" value="Cyt_P450"/>
</dbReference>
<accession>A0A543IIY8</accession>
<dbReference type="InterPro" id="IPR036396">
    <property type="entry name" value="Cyt_P450_sf"/>
</dbReference>
<sequence length="398" mass="44550">MAPAAQICYSPFDYAVHEDPYPFYARLRDEAPLYRNDELGFWALSRHADVSAAFRDHATFSNSHGVSLEPSAWGPQAHRTMSFLALDPPRHTRMRALVSKGFTPRRVKEMADGIRALARRHLEPALDKREFDFVADFAGLLPMDVISEMMGVPEADRAEVRRLADLVVHREEGLNDVPPAGMEAALTLVGYYQDMVAERRRRPSGDLTSALLDAEIDGDRLDDTEIIAFLFLMVVAGNETTTKLLANALYWGSLNPEQAAKPFGDPARVDDWVEETLRYDTSSQMLARLVARDVELHGRRVPAGDRMLLLVGSANRDPRVFPDADVYDLDRDTSQLVSFGGGRHFCLGANLARLEARIALGELVRRVASYEVDHERAERVHSVNVRGFAALPVRVEVR</sequence>
<gene>
    <name evidence="8" type="ORF">FHX41_4270</name>
</gene>
<comment type="caution">
    <text evidence="8">The sequence shown here is derived from an EMBL/GenBank/DDBJ whole genome shotgun (WGS) entry which is preliminary data.</text>
</comment>
<dbReference type="SUPFAM" id="SSF48264">
    <property type="entry name" value="Cytochrome P450"/>
    <property type="match status" value="1"/>
</dbReference>
<dbReference type="EMBL" id="VFPO01000001">
    <property type="protein sequence ID" value="TQM70543.1"/>
    <property type="molecule type" value="Genomic_DNA"/>
</dbReference>
<dbReference type="AlphaFoldDB" id="A0A543IIY8"/>
<dbReference type="GO" id="GO:0008395">
    <property type="term" value="F:steroid hydroxylase activity"/>
    <property type="evidence" value="ECO:0007669"/>
    <property type="project" value="TreeGrafter"/>
</dbReference>
<dbReference type="PANTHER" id="PTHR46696">
    <property type="entry name" value="P450, PUTATIVE (EUROFUNG)-RELATED"/>
    <property type="match status" value="1"/>
</dbReference>
<evidence type="ECO:0008006" key="10">
    <source>
        <dbReference type="Google" id="ProtNLM"/>
    </source>
</evidence>
<organism evidence="8 9">
    <name type="scientific">Actinomadura hallensis</name>
    <dbReference type="NCBI Taxonomy" id="337895"/>
    <lineage>
        <taxon>Bacteria</taxon>
        <taxon>Bacillati</taxon>
        <taxon>Actinomycetota</taxon>
        <taxon>Actinomycetes</taxon>
        <taxon>Streptosporangiales</taxon>
        <taxon>Thermomonosporaceae</taxon>
        <taxon>Actinomadura</taxon>
    </lineage>
</organism>
<proteinExistence type="inferred from homology"/>
<dbReference type="GO" id="GO:0036199">
    <property type="term" value="F:cholest-4-en-3-one 26-monooxygenase activity"/>
    <property type="evidence" value="ECO:0007669"/>
    <property type="project" value="TreeGrafter"/>
</dbReference>
<name>A0A543IIY8_9ACTN</name>
<keyword evidence="4 7" id="KW-0560">Oxidoreductase</keyword>
<evidence type="ECO:0000256" key="6">
    <source>
        <dbReference type="ARBA" id="ARBA00023033"/>
    </source>
</evidence>
<keyword evidence="9" id="KW-1185">Reference proteome</keyword>
<keyword evidence="3 7" id="KW-0479">Metal-binding</keyword>
<dbReference type="GO" id="GO:0006707">
    <property type="term" value="P:cholesterol catabolic process"/>
    <property type="evidence" value="ECO:0007669"/>
    <property type="project" value="TreeGrafter"/>
</dbReference>
<dbReference type="PRINTS" id="PR00359">
    <property type="entry name" value="BP450"/>
</dbReference>
<keyword evidence="5 7" id="KW-0408">Iron</keyword>
<dbReference type="GO" id="GO:0020037">
    <property type="term" value="F:heme binding"/>
    <property type="evidence" value="ECO:0007669"/>
    <property type="project" value="InterPro"/>
</dbReference>
<dbReference type="FunFam" id="1.10.630.10:FF:000018">
    <property type="entry name" value="Cytochrome P450 monooxygenase"/>
    <property type="match status" value="1"/>
</dbReference>